<evidence type="ECO:0000256" key="1">
    <source>
        <dbReference type="ARBA" id="ARBA00005417"/>
    </source>
</evidence>
<keyword evidence="4 6" id="KW-0067">ATP-binding</keyword>
<keyword evidence="2" id="KW-0813">Transport</keyword>
<dbReference type="SUPFAM" id="SSF52540">
    <property type="entry name" value="P-loop containing nucleoside triphosphate hydrolases"/>
    <property type="match status" value="1"/>
</dbReference>
<organism evidence="6 7">
    <name type="scientific">Eisenbergiella massiliensis</name>
    <dbReference type="NCBI Taxonomy" id="1720294"/>
    <lineage>
        <taxon>Bacteria</taxon>
        <taxon>Bacillati</taxon>
        <taxon>Bacillota</taxon>
        <taxon>Clostridia</taxon>
        <taxon>Lachnospirales</taxon>
        <taxon>Lachnospiraceae</taxon>
        <taxon>Eisenbergiella</taxon>
    </lineage>
</organism>
<dbReference type="AlphaFoldDB" id="A0A3E3I5E7"/>
<evidence type="ECO:0000313" key="6">
    <source>
        <dbReference type="EMBL" id="RGE60489.1"/>
    </source>
</evidence>
<dbReference type="Proteomes" id="UP000261166">
    <property type="component" value="Unassembled WGS sequence"/>
</dbReference>
<comment type="caution">
    <text evidence="6">The sequence shown here is derived from an EMBL/GenBank/DDBJ whole genome shotgun (WGS) entry which is preliminary data.</text>
</comment>
<gene>
    <name evidence="6" type="ORF">DWY69_29755</name>
</gene>
<dbReference type="PANTHER" id="PTHR43335">
    <property type="entry name" value="ABC TRANSPORTER, ATP-BINDING PROTEIN"/>
    <property type="match status" value="1"/>
</dbReference>
<dbReference type="OrthoDB" id="9809205at2"/>
<dbReference type="Pfam" id="PF00005">
    <property type="entry name" value="ABC_tran"/>
    <property type="match status" value="1"/>
</dbReference>
<reference evidence="6 7" key="1">
    <citation type="submission" date="2018-08" db="EMBL/GenBank/DDBJ databases">
        <title>A genome reference for cultivated species of the human gut microbiota.</title>
        <authorList>
            <person name="Zou Y."/>
            <person name="Xue W."/>
            <person name="Luo G."/>
        </authorList>
    </citation>
    <scope>NUCLEOTIDE SEQUENCE [LARGE SCALE GENOMIC DNA]</scope>
    <source>
        <strain evidence="6 7">AF26-4BH</strain>
    </source>
</reference>
<dbReference type="RefSeq" id="WP_117531833.1">
    <property type="nucleotide sequence ID" value="NZ_QVLU01000054.1"/>
</dbReference>
<evidence type="ECO:0000256" key="3">
    <source>
        <dbReference type="ARBA" id="ARBA00022741"/>
    </source>
</evidence>
<comment type="similarity">
    <text evidence="1">Belongs to the ABC transporter superfamily.</text>
</comment>
<dbReference type="EMBL" id="QVLU01000054">
    <property type="protein sequence ID" value="RGE60489.1"/>
    <property type="molecule type" value="Genomic_DNA"/>
</dbReference>
<evidence type="ECO:0000256" key="2">
    <source>
        <dbReference type="ARBA" id="ARBA00022448"/>
    </source>
</evidence>
<dbReference type="GO" id="GO:0005524">
    <property type="term" value="F:ATP binding"/>
    <property type="evidence" value="ECO:0007669"/>
    <property type="project" value="UniProtKB-KW"/>
</dbReference>
<dbReference type="PROSITE" id="PS00211">
    <property type="entry name" value="ABC_TRANSPORTER_1"/>
    <property type="match status" value="1"/>
</dbReference>
<dbReference type="InterPro" id="IPR003439">
    <property type="entry name" value="ABC_transporter-like_ATP-bd"/>
</dbReference>
<evidence type="ECO:0000313" key="7">
    <source>
        <dbReference type="Proteomes" id="UP000261166"/>
    </source>
</evidence>
<dbReference type="InterPro" id="IPR027417">
    <property type="entry name" value="P-loop_NTPase"/>
</dbReference>
<evidence type="ECO:0000259" key="5">
    <source>
        <dbReference type="PROSITE" id="PS50893"/>
    </source>
</evidence>
<dbReference type="SMART" id="SM00382">
    <property type="entry name" value="AAA"/>
    <property type="match status" value="1"/>
</dbReference>
<proteinExistence type="inferred from homology"/>
<sequence length="229" mass="25477">MLQIKNVNLNVGNTALLSNINLTLEQGKIYGVLGPNGAGKTTLFKSMLGLTDFSGEILSDGQPVSSRCFGSLIEYPAFYSRLTVEENLKLHAQYLGLKQPNIEAALKQVNLLDARKKLFSQLSLGMRQRLGIARAFLGDVQYLLLDEPTNGLDPMGIKEIRLLLKERLKSPQHCILVSSHNLTEIAAVTDVLIFIRDGKIIKIVENDYNEKELEALYEDIMTSGQREEA</sequence>
<dbReference type="PANTHER" id="PTHR43335:SF8">
    <property type="entry name" value="ABC TRANSPORTER, ATP-BINDING PROTEIN"/>
    <property type="match status" value="1"/>
</dbReference>
<dbReference type="PROSITE" id="PS50893">
    <property type="entry name" value="ABC_TRANSPORTER_2"/>
    <property type="match status" value="1"/>
</dbReference>
<dbReference type="Gene3D" id="3.40.50.300">
    <property type="entry name" value="P-loop containing nucleotide triphosphate hydrolases"/>
    <property type="match status" value="1"/>
</dbReference>
<dbReference type="GO" id="GO:0016887">
    <property type="term" value="F:ATP hydrolysis activity"/>
    <property type="evidence" value="ECO:0007669"/>
    <property type="project" value="InterPro"/>
</dbReference>
<name>A0A3E3I5E7_9FIRM</name>
<keyword evidence="3" id="KW-0547">Nucleotide-binding</keyword>
<protein>
    <submittedName>
        <fullName evidence="6">ATP-binding cassette domain-containing protein</fullName>
    </submittedName>
</protein>
<dbReference type="InterPro" id="IPR017871">
    <property type="entry name" value="ABC_transporter-like_CS"/>
</dbReference>
<accession>A0A3E3I5E7</accession>
<dbReference type="InterPro" id="IPR003593">
    <property type="entry name" value="AAA+_ATPase"/>
</dbReference>
<evidence type="ECO:0000256" key="4">
    <source>
        <dbReference type="ARBA" id="ARBA00022840"/>
    </source>
</evidence>
<feature type="domain" description="ABC transporter" evidence="5">
    <location>
        <begin position="2"/>
        <end position="222"/>
    </location>
</feature>